<feature type="transmembrane region" description="Helical" evidence="1">
    <location>
        <begin position="52"/>
        <end position="74"/>
    </location>
</feature>
<accession>A0A1N6MRL1</accession>
<evidence type="ECO:0000313" key="3">
    <source>
        <dbReference type="EMBL" id="SIP71460.1"/>
    </source>
</evidence>
<feature type="transmembrane region" description="Helical" evidence="1">
    <location>
        <begin position="20"/>
        <end position="40"/>
    </location>
</feature>
<reference evidence="4" key="2">
    <citation type="submission" date="2016-12" db="EMBL/GenBank/DDBJ databases">
        <authorList>
            <person name="Gaudriault S."/>
        </authorList>
    </citation>
    <scope>NUCLEOTIDE SEQUENCE [LARGE SCALE GENOMIC DNA]</scope>
    <source>
        <strain evidence="4">HGB1681 (deposited as PTA-6826 in the American Type Culture Collection)</strain>
    </source>
</reference>
<evidence type="ECO:0000313" key="5">
    <source>
        <dbReference type="Proteomes" id="UP000224871"/>
    </source>
</evidence>
<dbReference type="Proteomes" id="UP000196435">
    <property type="component" value="Unassembled WGS sequence"/>
</dbReference>
<organism evidence="3 4">
    <name type="scientific">Xenorhabdus innexi</name>
    <dbReference type="NCBI Taxonomy" id="290109"/>
    <lineage>
        <taxon>Bacteria</taxon>
        <taxon>Pseudomonadati</taxon>
        <taxon>Pseudomonadota</taxon>
        <taxon>Gammaproteobacteria</taxon>
        <taxon>Enterobacterales</taxon>
        <taxon>Morganellaceae</taxon>
        <taxon>Xenorhabdus</taxon>
    </lineage>
</organism>
<reference evidence="3" key="1">
    <citation type="submission" date="2016-12" db="EMBL/GenBank/DDBJ databases">
        <authorList>
            <person name="Song W.-J."/>
            <person name="Kurnit D.M."/>
        </authorList>
    </citation>
    <scope>NUCLEOTIDE SEQUENCE [LARGE SCALE GENOMIC DNA]</scope>
    <source>
        <strain evidence="3">HGB1681</strain>
    </source>
</reference>
<keyword evidence="5" id="KW-1185">Reference proteome</keyword>
<keyword evidence="1" id="KW-0812">Transmembrane</keyword>
<evidence type="ECO:0000313" key="4">
    <source>
        <dbReference type="Proteomes" id="UP000196435"/>
    </source>
</evidence>
<feature type="transmembrane region" description="Helical" evidence="1">
    <location>
        <begin position="80"/>
        <end position="100"/>
    </location>
</feature>
<evidence type="ECO:0000313" key="2">
    <source>
        <dbReference type="EMBL" id="PHM38468.1"/>
    </source>
</evidence>
<gene>
    <name evidence="2" type="ORF">Xinn_00165</name>
    <name evidence="3" type="ORF">XIS1_1180013</name>
</gene>
<dbReference type="RefSeq" id="WP_086954847.1">
    <property type="nucleotide sequence ID" value="NZ_CAWNQC010000112.1"/>
</dbReference>
<keyword evidence="1" id="KW-1133">Transmembrane helix</keyword>
<proteinExistence type="predicted"/>
<dbReference type="Proteomes" id="UP000224871">
    <property type="component" value="Unassembled WGS sequence"/>
</dbReference>
<sequence>MLTIPFNLFGFADSIVKEPGYVIFLSTFGMIVPLIILGILKRIPFLSVLSNITAGTIGLAFFPNFTILIILFFLNISGVHLFFVSTIIFLSCFLFIVFNYQKLADYINRLSPADNPKITDRNPRKKRRKK</sequence>
<name>A0A1N6MRL1_9GAMM</name>
<evidence type="ECO:0000256" key="1">
    <source>
        <dbReference type="SAM" id="Phobius"/>
    </source>
</evidence>
<reference evidence="2 5" key="3">
    <citation type="journal article" date="2017" name="Nat. Microbiol.">
        <title>Natural product diversity associated with the nematode symbionts Photorhabdus and Xenorhabdus.</title>
        <authorList>
            <person name="Tobias N.J."/>
            <person name="Wolff H."/>
            <person name="Djahanschiri B."/>
            <person name="Grundmann F."/>
            <person name="Kronenwerth M."/>
            <person name="Shi Y.M."/>
            <person name="Simonyi S."/>
            <person name="Grun P."/>
            <person name="Shapiro-Ilan D."/>
            <person name="Pidot S.J."/>
            <person name="Stinear T.P."/>
            <person name="Ebersberger I."/>
            <person name="Bode H.B."/>
        </authorList>
    </citation>
    <scope>NUCLEOTIDE SEQUENCE [LARGE SCALE GENOMIC DNA]</scope>
    <source>
        <strain evidence="2 5">DSM 16336</strain>
    </source>
</reference>
<keyword evidence="1" id="KW-0472">Membrane</keyword>
<dbReference type="AlphaFoldDB" id="A0A1N6MRL1"/>
<dbReference type="EMBL" id="NIBU01000002">
    <property type="protein sequence ID" value="PHM38468.1"/>
    <property type="molecule type" value="Genomic_DNA"/>
</dbReference>
<dbReference type="EMBL" id="FTLG01000022">
    <property type="protein sequence ID" value="SIP71460.1"/>
    <property type="molecule type" value="Genomic_DNA"/>
</dbReference>
<protein>
    <submittedName>
        <fullName evidence="3">Uncharacterized protein</fullName>
    </submittedName>
</protein>
<dbReference type="OrthoDB" id="6637662at2"/>